<proteinExistence type="predicted"/>
<sequence>MENISSLTAEEIITRLQQLTAGVSYQSESDFPVEVVQLHSTEPDRFTRESILTLTGHPLETPVAETSIAVFFGHLVQSEKLPVHGDNAVDQITALQSICTQQLQSIQVFRIGSRTITILLLGKTPEGIWVGLKTTAIET</sequence>
<dbReference type="Proteomes" id="UP000515237">
    <property type="component" value="Chromosome"/>
</dbReference>
<gene>
    <name evidence="1" type="ORF">HUW51_01835</name>
</gene>
<evidence type="ECO:0008006" key="3">
    <source>
        <dbReference type="Google" id="ProtNLM"/>
    </source>
</evidence>
<dbReference type="RefSeq" id="WP_185272299.1">
    <property type="nucleotide sequence ID" value="NZ_CP055156.1"/>
</dbReference>
<dbReference type="InterPro" id="IPR036587">
    <property type="entry name" value="NucleaseA_inhib-like_sf"/>
</dbReference>
<dbReference type="Gene3D" id="3.40.1460.10">
    <property type="entry name" value="Nuclease A inhibitor-like"/>
    <property type="match status" value="1"/>
</dbReference>
<keyword evidence="2" id="KW-1185">Reference proteome</keyword>
<dbReference type="EMBL" id="CP055156">
    <property type="protein sequence ID" value="QNF31525.1"/>
    <property type="molecule type" value="Genomic_DNA"/>
</dbReference>
<dbReference type="SUPFAM" id="SSF82602">
    <property type="entry name" value="Nuclease A inhibitor (NuiA)"/>
    <property type="match status" value="1"/>
</dbReference>
<evidence type="ECO:0000313" key="1">
    <source>
        <dbReference type="EMBL" id="QNF31525.1"/>
    </source>
</evidence>
<accession>A0A7G7G2Z1</accession>
<dbReference type="AlphaFoldDB" id="A0A7G7G2Z1"/>
<name>A0A7G7G2Z1_9BACT</name>
<evidence type="ECO:0000313" key="2">
    <source>
        <dbReference type="Proteomes" id="UP000515237"/>
    </source>
</evidence>
<reference evidence="1 2" key="1">
    <citation type="journal article" date="2018" name="Int. J. Syst. Evol. Microbiol.">
        <title>Adhaeribacter swui sp. nov., isolated from wet mud.</title>
        <authorList>
            <person name="Kim D.U."/>
            <person name="Kim K.W."/>
            <person name="Kang M.S."/>
            <person name="Kim J.Y."/>
            <person name="Jang J.H."/>
            <person name="Kim M.K."/>
        </authorList>
    </citation>
    <scope>NUCLEOTIDE SEQUENCE [LARGE SCALE GENOMIC DNA]</scope>
    <source>
        <strain evidence="1 2">KCTC 52873</strain>
    </source>
</reference>
<organism evidence="1 2">
    <name type="scientific">Adhaeribacter swui</name>
    <dbReference type="NCBI Taxonomy" id="2086471"/>
    <lineage>
        <taxon>Bacteria</taxon>
        <taxon>Pseudomonadati</taxon>
        <taxon>Bacteroidota</taxon>
        <taxon>Cytophagia</taxon>
        <taxon>Cytophagales</taxon>
        <taxon>Hymenobacteraceae</taxon>
        <taxon>Adhaeribacter</taxon>
    </lineage>
</organism>
<dbReference type="KEGG" id="aswu:HUW51_01835"/>
<dbReference type="Pfam" id="PF07924">
    <property type="entry name" value="NuiA"/>
    <property type="match status" value="1"/>
</dbReference>
<protein>
    <recommendedName>
        <fullName evidence="3">Sugar-non-specific nuclease inhibitor NuiA-like protein</fullName>
    </recommendedName>
</protein>
<dbReference type="InterPro" id="IPR012489">
    <property type="entry name" value="NucleaseA_inhib-like"/>
</dbReference>